<dbReference type="RefSeq" id="WP_139231656.1">
    <property type="nucleotide sequence ID" value="NZ_CP015367.1"/>
</dbReference>
<accession>A0AAE8HWR0</accession>
<dbReference type="EMBL" id="CP015367">
    <property type="protein sequence ID" value="APT32071.1"/>
    <property type="molecule type" value="Genomic_DNA"/>
</dbReference>
<name>A0AAE8HWR0_9HYPH</name>
<sequence length="129" mass="13885">MIARRSPALSALSGAMLAAVSCFACFPASAQPLIVRVNPRLAQQGVLMFGNEPGTIQTLFDTGPRYSDPSGVRVGRGSQIPGWLELGSFQNVAMPGLNPVGYYGYYISPDDRAVIVDLDSRQVVQVLRR</sequence>
<dbReference type="Proteomes" id="UP000199140">
    <property type="component" value="Unassembled WGS sequence"/>
</dbReference>
<dbReference type="AlphaFoldDB" id="A0AAE8HWR0"/>
<organism evidence="3 5">
    <name type="scientific">Methylobacterium phyllosphaerae</name>
    <dbReference type="NCBI Taxonomy" id="418223"/>
    <lineage>
        <taxon>Bacteria</taxon>
        <taxon>Pseudomonadati</taxon>
        <taxon>Pseudomonadota</taxon>
        <taxon>Alphaproteobacteria</taxon>
        <taxon>Hyphomicrobiales</taxon>
        <taxon>Methylobacteriaceae</taxon>
        <taxon>Methylobacterium</taxon>
    </lineage>
</organism>
<gene>
    <name evidence="2" type="ORF">MCBMB27_02780</name>
    <name evidence="3" type="ORF">SAMN05192567_13044</name>
</gene>
<protein>
    <submittedName>
        <fullName evidence="3">Uncharacterized protein</fullName>
    </submittedName>
</protein>
<dbReference type="Proteomes" id="UP000185487">
    <property type="component" value="Chromosome"/>
</dbReference>
<dbReference type="EMBL" id="FOPK01000030">
    <property type="protein sequence ID" value="SFH53737.1"/>
    <property type="molecule type" value="Genomic_DNA"/>
</dbReference>
<keyword evidence="1" id="KW-0732">Signal</keyword>
<reference evidence="2 4" key="1">
    <citation type="submission" date="2016-04" db="EMBL/GenBank/DDBJ databases">
        <title>Complete genome sequencing and analysis of CBMB27, Methylobacterium phyllosphaerae isolated from leaf tissues of rice (Oryza sativa L.).</title>
        <authorList>
            <person name="Lee Y."/>
            <person name="Hwangbo K."/>
            <person name="Chung H."/>
            <person name="Yoo J."/>
            <person name="Kim K.Y."/>
            <person name="Sa T.M."/>
            <person name="Um Y."/>
            <person name="Madhaiyan M."/>
        </authorList>
    </citation>
    <scope>NUCLEOTIDE SEQUENCE [LARGE SCALE GENOMIC DNA]</scope>
    <source>
        <strain evidence="2 4">CBMB27</strain>
    </source>
</reference>
<feature type="chain" id="PRO_5041927796" evidence="1">
    <location>
        <begin position="31"/>
        <end position="129"/>
    </location>
</feature>
<evidence type="ECO:0000313" key="5">
    <source>
        <dbReference type="Proteomes" id="UP000199140"/>
    </source>
</evidence>
<evidence type="ECO:0000256" key="1">
    <source>
        <dbReference type="SAM" id="SignalP"/>
    </source>
</evidence>
<feature type="signal peptide" evidence="1">
    <location>
        <begin position="1"/>
        <end position="30"/>
    </location>
</feature>
<evidence type="ECO:0000313" key="3">
    <source>
        <dbReference type="EMBL" id="SFH53737.1"/>
    </source>
</evidence>
<evidence type="ECO:0000313" key="4">
    <source>
        <dbReference type="Proteomes" id="UP000185487"/>
    </source>
</evidence>
<reference evidence="3 5" key="2">
    <citation type="submission" date="2016-10" db="EMBL/GenBank/DDBJ databases">
        <authorList>
            <person name="Varghese N."/>
            <person name="Submissions S."/>
        </authorList>
    </citation>
    <scope>NUCLEOTIDE SEQUENCE [LARGE SCALE GENOMIC DNA]</scope>
    <source>
        <strain evidence="3 5">CBMB27</strain>
    </source>
</reference>
<dbReference type="PROSITE" id="PS51257">
    <property type="entry name" value="PROKAR_LIPOPROTEIN"/>
    <property type="match status" value="1"/>
</dbReference>
<proteinExistence type="predicted"/>
<evidence type="ECO:0000313" key="2">
    <source>
        <dbReference type="EMBL" id="APT32071.1"/>
    </source>
</evidence>
<keyword evidence="4" id="KW-1185">Reference proteome</keyword>
<dbReference type="KEGG" id="mphy:MCBMB27_02780"/>